<dbReference type="GO" id="GO:0006631">
    <property type="term" value="P:fatty acid metabolic process"/>
    <property type="evidence" value="ECO:0007669"/>
    <property type="project" value="TreeGrafter"/>
</dbReference>
<dbReference type="SMART" id="SM00823">
    <property type="entry name" value="PKS_PP"/>
    <property type="match status" value="1"/>
</dbReference>
<keyword evidence="4" id="KW-0436">Ligase</keyword>
<reference evidence="7" key="1">
    <citation type="journal article" date="2017" name="bioRxiv">
        <title>Conservation of a gene cluster reveals novel cercosporin biosynthetic mechanisms and extends production to the genus Colletotrichum.</title>
        <authorList>
            <person name="de Jonge R."/>
            <person name="Ebert M.K."/>
            <person name="Huitt-Roehl C.R."/>
            <person name="Pal P."/>
            <person name="Suttle J.C."/>
            <person name="Spanner R.E."/>
            <person name="Neubauer J.D."/>
            <person name="Jurick W.M.II."/>
            <person name="Stott K.A."/>
            <person name="Secor G.A."/>
            <person name="Thomma B.P.H.J."/>
            <person name="Van de Peer Y."/>
            <person name="Townsend C.A."/>
            <person name="Bolton M.D."/>
        </authorList>
    </citation>
    <scope>NUCLEOTIDE SEQUENCE [LARGE SCALE GENOMIC DNA]</scope>
    <source>
        <strain evidence="7">CBS538.71</strain>
    </source>
</reference>
<dbReference type="PANTHER" id="PTHR43201:SF5">
    <property type="entry name" value="MEDIUM-CHAIN ACYL-COA LIGASE ACSF2, MITOCHONDRIAL"/>
    <property type="match status" value="1"/>
</dbReference>
<comment type="similarity">
    <text evidence="1">Belongs to the ATP-dependent AMP-binding enzyme family.</text>
</comment>
<dbReference type="GO" id="GO:0031956">
    <property type="term" value="F:medium-chain fatty acid-CoA ligase activity"/>
    <property type="evidence" value="ECO:0007669"/>
    <property type="project" value="TreeGrafter"/>
</dbReference>
<dbReference type="PROSITE" id="PS00455">
    <property type="entry name" value="AMP_BINDING"/>
    <property type="match status" value="1"/>
</dbReference>
<evidence type="ECO:0000256" key="1">
    <source>
        <dbReference type="ARBA" id="ARBA00006432"/>
    </source>
</evidence>
<dbReference type="GO" id="GO:0031177">
    <property type="term" value="F:phosphopantetheine binding"/>
    <property type="evidence" value="ECO:0007669"/>
    <property type="project" value="InterPro"/>
</dbReference>
<dbReference type="Gene3D" id="1.10.1200.10">
    <property type="entry name" value="ACP-like"/>
    <property type="match status" value="1"/>
</dbReference>
<keyword evidence="7" id="KW-1185">Reference proteome</keyword>
<dbReference type="SUPFAM" id="SSF52777">
    <property type="entry name" value="CoA-dependent acyltransferases"/>
    <property type="match status" value="1"/>
</dbReference>
<dbReference type="AlphaFoldDB" id="A0A2S6CDS6"/>
<dbReference type="Pfam" id="PF13193">
    <property type="entry name" value="AMP-binding_C"/>
    <property type="match status" value="1"/>
</dbReference>
<gene>
    <name evidence="6" type="ORF">CBER1_00016</name>
</gene>
<evidence type="ECO:0000259" key="5">
    <source>
        <dbReference type="PROSITE" id="PS50075"/>
    </source>
</evidence>
<organism evidence="6 7">
    <name type="scientific">Cercospora berteroae</name>
    <dbReference type="NCBI Taxonomy" id="357750"/>
    <lineage>
        <taxon>Eukaryota</taxon>
        <taxon>Fungi</taxon>
        <taxon>Dikarya</taxon>
        <taxon>Ascomycota</taxon>
        <taxon>Pezizomycotina</taxon>
        <taxon>Dothideomycetes</taxon>
        <taxon>Dothideomycetidae</taxon>
        <taxon>Mycosphaerellales</taxon>
        <taxon>Mycosphaerellaceae</taxon>
        <taxon>Cercospora</taxon>
    </lineage>
</organism>
<dbReference type="STRING" id="357750.A0A2S6CDS6"/>
<evidence type="ECO:0000313" key="6">
    <source>
        <dbReference type="EMBL" id="PPJ57874.1"/>
    </source>
</evidence>
<comment type="caution">
    <text evidence="6">The sequence shown here is derived from an EMBL/GenBank/DDBJ whole genome shotgun (WGS) entry which is preliminary data.</text>
</comment>
<evidence type="ECO:0000256" key="2">
    <source>
        <dbReference type="ARBA" id="ARBA00022450"/>
    </source>
</evidence>
<dbReference type="InterPro" id="IPR020806">
    <property type="entry name" value="PKS_PP-bd"/>
</dbReference>
<evidence type="ECO:0000256" key="4">
    <source>
        <dbReference type="ARBA" id="ARBA00022598"/>
    </source>
</evidence>
<proteinExistence type="inferred from homology"/>
<dbReference type="SUPFAM" id="SSF47336">
    <property type="entry name" value="ACP-like"/>
    <property type="match status" value="1"/>
</dbReference>
<feature type="domain" description="Carrier" evidence="5">
    <location>
        <begin position="525"/>
        <end position="601"/>
    </location>
</feature>
<dbReference type="Gene3D" id="3.40.50.12780">
    <property type="entry name" value="N-terminal domain of ligase-like"/>
    <property type="match status" value="1"/>
</dbReference>
<evidence type="ECO:0000313" key="7">
    <source>
        <dbReference type="Proteomes" id="UP000237631"/>
    </source>
</evidence>
<dbReference type="InterPro" id="IPR036736">
    <property type="entry name" value="ACP-like_sf"/>
</dbReference>
<dbReference type="PROSITE" id="PS50075">
    <property type="entry name" value="CARRIER"/>
    <property type="match status" value="1"/>
</dbReference>
<dbReference type="Proteomes" id="UP000237631">
    <property type="component" value="Unassembled WGS sequence"/>
</dbReference>
<keyword evidence="2" id="KW-0596">Phosphopantetheine</keyword>
<sequence length="1100" mass="121533">MVSSTNLYSAIFDRNDEKRDKSQAIRSLGKSSAKSTYADLKHNVDALRCVADFQSQENVALVMPNSPELIVGLLALWADGAAAVPLNPAYTATEFEPLFNDLSIKTVLVLEGDDKTKATLQEISTNQKIIEISLERLKEGNTQGKTSPPNLDNNTALYLHTSGTTGKPKAVPLKHSNLLRGARNVAETYQLDSTYRTYLLQVLFHIHGIVAALLAPLITGGSIVIPPGGAIDASRAWLDFQENDCNWVTGTPSILQTLLAAPDPKSGTLDIRFIRSCSSPLLPTVFEALRKRFDCPIIEAYAMTEASHQMCSNRLDDFGSGSVGPESGATKICIWSEGNAALALGEEGEVCVSGNNVMDGYDGVSDEVYQKAFWQGTDERGNEARWFRTGDRGVLSTDGRRRLTLIGRLSEMINRGGEKISPVEVDEAIMLASDDVKEAASFSVSDDFYGQEVEAAVVLKTNADLNEEKLQELLGKRLAAFKIPKKIHFCEDKIPKGPTGKIQRKVISQLFGQHNTQRASGGKQESSDDDVYAIIDRALGIKSGQAKELQSTTLLALGADSMGLSKISSAVERQTGVRLGVAALFSYPTVREVVDLVQQGITKFQGGFDAPTKVAPFSLLGSSKDQLEQICNSAGIKIDDLEDAILLSANQNMYLKVLRGSTEKEHLDNNDVWQMNRYRLAKGTDKARLSEALEKVRQHEESFRWSLGYDDSASSWTILQNKPEYSSSDATRIKEFSCATEEEATKFMNEELSTYRHRVGSPTLVSYIVSIGERDSLELELAFIESHLFTEGQGQRLILDTISKAYQNEELDHYTPYSAYVSRFPIGHDPPSALKFWEKEVASMEREEKWNEVKAPAYVNPEAWTKDQLVPLGAVQSVNAPFRDLTVVLDVTLPLVVEAVFSLSLALWLSQRDSAFAKGSVVYDRAVSMRTIGDGERSGSVRAVTGSYQPHPLVLDLAERNLWTYLLHFKGVTQIRERKICLNEMDRLACHTAAFTWRFHNDMEDEFSSADNDGPLITGVKAEAMSMRAFHMCFVNANRHGQDGVTVAIGCHEKWLEEQKSNGCKVELVEICIKALRFVAENNSKLQELSFEDLRAAVFG</sequence>
<keyword evidence="3" id="KW-0597">Phosphoprotein</keyword>
<dbReference type="InterPro" id="IPR009081">
    <property type="entry name" value="PP-bd_ACP"/>
</dbReference>
<dbReference type="Pfam" id="PF00501">
    <property type="entry name" value="AMP-binding"/>
    <property type="match status" value="1"/>
</dbReference>
<dbReference type="InterPro" id="IPR025110">
    <property type="entry name" value="AMP-bd_C"/>
</dbReference>
<dbReference type="Gene3D" id="3.30.559.10">
    <property type="entry name" value="Chloramphenicol acetyltransferase-like domain"/>
    <property type="match status" value="1"/>
</dbReference>
<dbReference type="OrthoDB" id="3633556at2759"/>
<dbReference type="Gene3D" id="3.30.300.30">
    <property type="match status" value="1"/>
</dbReference>
<accession>A0A2S6CDS6</accession>
<dbReference type="InterPro" id="IPR000873">
    <property type="entry name" value="AMP-dep_synth/lig_dom"/>
</dbReference>
<dbReference type="InterPro" id="IPR023213">
    <property type="entry name" value="CAT-like_dom_sf"/>
</dbReference>
<evidence type="ECO:0000256" key="3">
    <source>
        <dbReference type="ARBA" id="ARBA00022553"/>
    </source>
</evidence>
<dbReference type="InterPro" id="IPR045851">
    <property type="entry name" value="AMP-bd_C_sf"/>
</dbReference>
<dbReference type="SUPFAM" id="SSF56801">
    <property type="entry name" value="Acetyl-CoA synthetase-like"/>
    <property type="match status" value="1"/>
</dbReference>
<dbReference type="Pfam" id="PF00550">
    <property type="entry name" value="PP-binding"/>
    <property type="match status" value="1"/>
</dbReference>
<protein>
    <recommendedName>
        <fullName evidence="5">Carrier domain-containing protein</fullName>
    </recommendedName>
</protein>
<dbReference type="PANTHER" id="PTHR43201">
    <property type="entry name" value="ACYL-COA SYNTHETASE"/>
    <property type="match status" value="1"/>
</dbReference>
<name>A0A2S6CDS6_9PEZI</name>
<dbReference type="InterPro" id="IPR020845">
    <property type="entry name" value="AMP-binding_CS"/>
</dbReference>
<dbReference type="InterPro" id="IPR042099">
    <property type="entry name" value="ANL_N_sf"/>
</dbReference>
<dbReference type="EMBL" id="PNEN01000488">
    <property type="protein sequence ID" value="PPJ57874.1"/>
    <property type="molecule type" value="Genomic_DNA"/>
</dbReference>
<dbReference type="Gene3D" id="3.30.559.30">
    <property type="entry name" value="Nonribosomal peptide synthetase, condensation domain"/>
    <property type="match status" value="1"/>
</dbReference>